<evidence type="ECO:0000313" key="2">
    <source>
        <dbReference type="Proteomes" id="UP001501637"/>
    </source>
</evidence>
<protein>
    <submittedName>
        <fullName evidence="1">Uncharacterized protein</fullName>
    </submittedName>
</protein>
<dbReference type="RefSeq" id="WP_344531074.1">
    <property type="nucleotide sequence ID" value="NZ_BAAAUG010000275.1"/>
</dbReference>
<dbReference type="Proteomes" id="UP001501637">
    <property type="component" value="Unassembled WGS sequence"/>
</dbReference>
<gene>
    <name evidence="1" type="ORF">GCM10010449_84910</name>
</gene>
<keyword evidence="2" id="KW-1185">Reference proteome</keyword>
<proteinExistence type="predicted"/>
<comment type="caution">
    <text evidence="1">The sequence shown here is derived from an EMBL/GenBank/DDBJ whole genome shotgun (WGS) entry which is preliminary data.</text>
</comment>
<name>A0ABP6NRN9_9ACTN</name>
<sequence>MTSTTSTWDAKKKRLDALKRPEQPFTICEDPEVRERRNRAKAAHQRATEVLADLPPEEEHRDLYEARVKETKTELAAAQKAFDAASVTLRFIALERQEYEDLVKKHPASEVEEAAGEDFALETFAPALISASSLDGMPVDYALHCLNTWSPADARGLWNAAWTIQHHQRTDLGKG</sequence>
<dbReference type="EMBL" id="BAAAUG010000275">
    <property type="protein sequence ID" value="GAA3155295.1"/>
    <property type="molecule type" value="Genomic_DNA"/>
</dbReference>
<reference evidence="2" key="1">
    <citation type="journal article" date="2019" name="Int. J. Syst. Evol. Microbiol.">
        <title>The Global Catalogue of Microorganisms (GCM) 10K type strain sequencing project: providing services to taxonomists for standard genome sequencing and annotation.</title>
        <authorList>
            <consortium name="The Broad Institute Genomics Platform"/>
            <consortium name="The Broad Institute Genome Sequencing Center for Infectious Disease"/>
            <person name="Wu L."/>
            <person name="Ma J."/>
        </authorList>
    </citation>
    <scope>NUCLEOTIDE SEQUENCE [LARGE SCALE GENOMIC DNA]</scope>
    <source>
        <strain evidence="2">JCM 9092</strain>
    </source>
</reference>
<organism evidence="1 2">
    <name type="scientific">Streptomyces rectiviolaceus</name>
    <dbReference type="NCBI Taxonomy" id="332591"/>
    <lineage>
        <taxon>Bacteria</taxon>
        <taxon>Bacillati</taxon>
        <taxon>Actinomycetota</taxon>
        <taxon>Actinomycetes</taxon>
        <taxon>Kitasatosporales</taxon>
        <taxon>Streptomycetaceae</taxon>
        <taxon>Streptomyces</taxon>
    </lineage>
</organism>
<accession>A0ABP6NRN9</accession>
<evidence type="ECO:0000313" key="1">
    <source>
        <dbReference type="EMBL" id="GAA3155295.1"/>
    </source>
</evidence>